<protein>
    <submittedName>
        <fullName evidence="1">Uncharacterized protein</fullName>
    </submittedName>
</protein>
<name>A0A2G8SMM9_9APHY</name>
<gene>
    <name evidence="1" type="ORF">GSI_02811</name>
</gene>
<comment type="caution">
    <text evidence="1">The sequence shown here is derived from an EMBL/GenBank/DDBJ whole genome shotgun (WGS) entry which is preliminary data.</text>
</comment>
<evidence type="ECO:0000313" key="1">
    <source>
        <dbReference type="EMBL" id="PIL35024.1"/>
    </source>
</evidence>
<accession>A0A2G8SMM9</accession>
<dbReference type="AlphaFoldDB" id="A0A2G8SMM9"/>
<organism evidence="1 2">
    <name type="scientific">Ganoderma sinense ZZ0214-1</name>
    <dbReference type="NCBI Taxonomy" id="1077348"/>
    <lineage>
        <taxon>Eukaryota</taxon>
        <taxon>Fungi</taxon>
        <taxon>Dikarya</taxon>
        <taxon>Basidiomycota</taxon>
        <taxon>Agaricomycotina</taxon>
        <taxon>Agaricomycetes</taxon>
        <taxon>Polyporales</taxon>
        <taxon>Polyporaceae</taxon>
        <taxon>Ganoderma</taxon>
    </lineage>
</organism>
<dbReference type="Proteomes" id="UP000230002">
    <property type="component" value="Unassembled WGS sequence"/>
</dbReference>
<reference evidence="1 2" key="1">
    <citation type="journal article" date="2015" name="Sci. Rep.">
        <title>Chromosome-level genome map provides insights into diverse defense mechanisms in the medicinal fungus Ganoderma sinense.</title>
        <authorList>
            <person name="Zhu Y."/>
            <person name="Xu J."/>
            <person name="Sun C."/>
            <person name="Zhou S."/>
            <person name="Xu H."/>
            <person name="Nelson D.R."/>
            <person name="Qian J."/>
            <person name="Song J."/>
            <person name="Luo H."/>
            <person name="Xiang L."/>
            <person name="Li Y."/>
            <person name="Xu Z."/>
            <person name="Ji A."/>
            <person name="Wang L."/>
            <person name="Lu S."/>
            <person name="Hayward A."/>
            <person name="Sun W."/>
            <person name="Li X."/>
            <person name="Schwartz D.C."/>
            <person name="Wang Y."/>
            <person name="Chen S."/>
        </authorList>
    </citation>
    <scope>NUCLEOTIDE SEQUENCE [LARGE SCALE GENOMIC DNA]</scope>
    <source>
        <strain evidence="1 2">ZZ0214-1</strain>
    </source>
</reference>
<dbReference type="EMBL" id="AYKW01000004">
    <property type="protein sequence ID" value="PIL35024.1"/>
    <property type="molecule type" value="Genomic_DNA"/>
</dbReference>
<keyword evidence="2" id="KW-1185">Reference proteome</keyword>
<sequence length="95" mass="10765">MFYFWQSKTATIHKATCPVMFGGLGWVGNVKWHKPAGKDVLQRCQAHHDSKVGGDQTAQRLNDQIARRALESRCAKWASAKKLSIVLRWLSRGRS</sequence>
<proteinExistence type="predicted"/>
<evidence type="ECO:0000313" key="2">
    <source>
        <dbReference type="Proteomes" id="UP000230002"/>
    </source>
</evidence>